<organism evidence="1 2">
    <name type="scientific">Striga asiatica</name>
    <name type="common">Asiatic witchweed</name>
    <name type="synonym">Buchnera asiatica</name>
    <dbReference type="NCBI Taxonomy" id="4170"/>
    <lineage>
        <taxon>Eukaryota</taxon>
        <taxon>Viridiplantae</taxon>
        <taxon>Streptophyta</taxon>
        <taxon>Embryophyta</taxon>
        <taxon>Tracheophyta</taxon>
        <taxon>Spermatophyta</taxon>
        <taxon>Magnoliopsida</taxon>
        <taxon>eudicotyledons</taxon>
        <taxon>Gunneridae</taxon>
        <taxon>Pentapetalae</taxon>
        <taxon>asterids</taxon>
        <taxon>lamiids</taxon>
        <taxon>Lamiales</taxon>
        <taxon>Orobanchaceae</taxon>
        <taxon>Buchnereae</taxon>
        <taxon>Striga</taxon>
    </lineage>
</organism>
<name>A0A5A7PSI9_STRAF</name>
<proteinExistence type="predicted"/>
<protein>
    <submittedName>
        <fullName evidence="1">BTB/POZ/Kelch-associated protein</fullName>
    </submittedName>
</protein>
<accession>A0A5A7PSI9</accession>
<comment type="caution">
    <text evidence="1">The sequence shown here is derived from an EMBL/GenBank/DDBJ whole genome shotgun (WGS) entry which is preliminary data.</text>
</comment>
<sequence>MTPGEISVGLGPLFGVRFLASTTSIMVVNMIMETNGGKIYFINRSPFFDPELFVHLKSLISTKCIIVKKILGCEVNKRARCGNLSLQLVDSGIGPERLLLDKSNVNKPLMCPNDGGYIMIDIHRLSLEYLPRSDYGTILMDLSSPKHSGMGPVRRFVWRYCKLLKSPMAEGIIPLTLQSWARKNLRDVDKFPIEPGRIPLSGLAEICSSSRNRQLANEEMNSSS</sequence>
<gene>
    <name evidence="1" type="ORF">STAS_12082</name>
</gene>
<evidence type="ECO:0000313" key="1">
    <source>
        <dbReference type="EMBL" id="GER35775.1"/>
    </source>
</evidence>
<dbReference type="EMBL" id="BKCP01005017">
    <property type="protein sequence ID" value="GER35775.1"/>
    <property type="molecule type" value="Genomic_DNA"/>
</dbReference>
<keyword evidence="2" id="KW-1185">Reference proteome</keyword>
<dbReference type="Proteomes" id="UP000325081">
    <property type="component" value="Unassembled WGS sequence"/>
</dbReference>
<dbReference type="AlphaFoldDB" id="A0A5A7PSI9"/>
<evidence type="ECO:0000313" key="2">
    <source>
        <dbReference type="Proteomes" id="UP000325081"/>
    </source>
</evidence>
<reference evidence="2" key="1">
    <citation type="journal article" date="2019" name="Curr. Biol.">
        <title>Genome Sequence of Striga asiatica Provides Insight into the Evolution of Plant Parasitism.</title>
        <authorList>
            <person name="Yoshida S."/>
            <person name="Kim S."/>
            <person name="Wafula E.K."/>
            <person name="Tanskanen J."/>
            <person name="Kim Y.M."/>
            <person name="Honaas L."/>
            <person name="Yang Z."/>
            <person name="Spallek T."/>
            <person name="Conn C.E."/>
            <person name="Ichihashi Y."/>
            <person name="Cheong K."/>
            <person name="Cui S."/>
            <person name="Der J.P."/>
            <person name="Gundlach H."/>
            <person name="Jiao Y."/>
            <person name="Hori C."/>
            <person name="Ishida J.K."/>
            <person name="Kasahara H."/>
            <person name="Kiba T."/>
            <person name="Kim M.S."/>
            <person name="Koo N."/>
            <person name="Laohavisit A."/>
            <person name="Lee Y.H."/>
            <person name="Lumba S."/>
            <person name="McCourt P."/>
            <person name="Mortimer J.C."/>
            <person name="Mutuku J.M."/>
            <person name="Nomura T."/>
            <person name="Sasaki-Sekimoto Y."/>
            <person name="Seto Y."/>
            <person name="Wang Y."/>
            <person name="Wakatake T."/>
            <person name="Sakakibara H."/>
            <person name="Demura T."/>
            <person name="Yamaguchi S."/>
            <person name="Yoneyama K."/>
            <person name="Manabe R.I."/>
            <person name="Nelson D.C."/>
            <person name="Schulman A.H."/>
            <person name="Timko M.P."/>
            <person name="dePamphilis C.W."/>
            <person name="Choi D."/>
            <person name="Shirasu K."/>
        </authorList>
    </citation>
    <scope>NUCLEOTIDE SEQUENCE [LARGE SCALE GENOMIC DNA]</scope>
    <source>
        <strain evidence="2">cv. UVA1</strain>
    </source>
</reference>